<dbReference type="STRING" id="410358.Mlab_0305"/>
<keyword evidence="2" id="KW-0645">Protease</keyword>
<sequence>MSIPTRLLLLGLLLASLFIIPAAADLPSSYDMRDVNLTPVITDQGIYGVCWAFASISSLESSMIRQDPETYTGIDLSPFSVVYYTYNRDELVDLASPYPGLEGIAGDTTHIDEIDPPDNISGLLLGGDLTQAMYTLAAGFGAVNESTTPFDSYGNNTAPSADTAISENEIVLDSVIIIPPTEIEDVKTMMLEKGAPAVGFFFNPAEPYLEELENGDWMYSLGDTNREDLESAGGHAVILIGWDDAFSKEQFYVTPKQDGAWLAQNSWGSNLSNITYFWMPYEELTYPITFFVGTEPWVGHTYQYDGGTLVLNESLTQTSASISNIFTCGGNEEIQAVSLDTNQSVNYTLRVYTDPLPDEPDSGTLLAEQEGVIAFPGYYTIRLDEPVPIEKGQTFSVVYDLEGREPLNISIDTSAVSEEVETVTFAKAGQSYLNDGTGWTDLSADGKTNLRIKAFTNDMVFWIGMDPISASMKERSVSVSGTTNFAAGKEIMVTLFYPDGEVKRETAVVKKGSLANFWEVTFSPVKMTEEEFFVSAERNGVLMESGFVPEGFTGMLVFGEKQTILPAMGVI</sequence>
<evidence type="ECO:0000313" key="3">
    <source>
        <dbReference type="Proteomes" id="UP000000365"/>
    </source>
</evidence>
<name>A2SQ75_METLZ</name>
<dbReference type="GO" id="GO:0008233">
    <property type="term" value="F:peptidase activity"/>
    <property type="evidence" value="ECO:0007669"/>
    <property type="project" value="UniProtKB-KW"/>
</dbReference>
<organism evidence="2 3">
    <name type="scientific">Methanocorpusculum labreanum (strain ATCC 43576 / DSM 4855 / Z)</name>
    <dbReference type="NCBI Taxonomy" id="410358"/>
    <lineage>
        <taxon>Archaea</taxon>
        <taxon>Methanobacteriati</taxon>
        <taxon>Methanobacteriota</taxon>
        <taxon>Stenosarchaea group</taxon>
        <taxon>Methanomicrobia</taxon>
        <taxon>Methanomicrobiales</taxon>
        <taxon>Methanocorpusculaceae</taxon>
        <taxon>Methanocorpusculum</taxon>
    </lineage>
</organism>
<dbReference type="KEGG" id="mla:Mlab_0305"/>
<dbReference type="AlphaFoldDB" id="A2SQ75"/>
<dbReference type="Pfam" id="PF18560">
    <property type="entry name" value="Lectin_like"/>
    <property type="match status" value="1"/>
</dbReference>
<dbReference type="Proteomes" id="UP000000365">
    <property type="component" value="Chromosome"/>
</dbReference>
<dbReference type="Gene3D" id="3.90.70.10">
    <property type="entry name" value="Cysteine proteinases"/>
    <property type="match status" value="1"/>
</dbReference>
<protein>
    <submittedName>
        <fullName evidence="2">Cysteine protease-like protein</fullName>
    </submittedName>
</protein>
<dbReference type="InterPro" id="IPR038765">
    <property type="entry name" value="Papain-like_cys_pep_sf"/>
</dbReference>
<dbReference type="RefSeq" id="WP_011832682.1">
    <property type="nucleotide sequence ID" value="NC_008942.1"/>
</dbReference>
<proteinExistence type="predicted"/>
<dbReference type="PROSITE" id="PS00139">
    <property type="entry name" value="THIOL_PROTEASE_CYS"/>
    <property type="match status" value="1"/>
</dbReference>
<dbReference type="InterPro" id="IPR040528">
    <property type="entry name" value="Lectin-like"/>
</dbReference>
<dbReference type="OrthoDB" id="137612at2157"/>
<dbReference type="GeneID" id="4795274"/>
<evidence type="ECO:0000313" key="2">
    <source>
        <dbReference type="EMBL" id="ABN06481.1"/>
    </source>
</evidence>
<dbReference type="eggNOG" id="arCOG03607">
    <property type="taxonomic scope" value="Archaea"/>
</dbReference>
<dbReference type="GO" id="GO:0006508">
    <property type="term" value="P:proteolysis"/>
    <property type="evidence" value="ECO:0007669"/>
    <property type="project" value="UniProtKB-KW"/>
</dbReference>
<dbReference type="InterPro" id="IPR000169">
    <property type="entry name" value="Pept_cys_AS"/>
</dbReference>
<accession>A2SQ75</accession>
<dbReference type="SUPFAM" id="SSF54001">
    <property type="entry name" value="Cysteine proteinases"/>
    <property type="match status" value="1"/>
</dbReference>
<dbReference type="HOGENOM" id="CLU_477043_0_0_2"/>
<feature type="domain" description="Lectin-like" evidence="1">
    <location>
        <begin position="302"/>
        <end position="456"/>
    </location>
</feature>
<dbReference type="EMBL" id="CP000559">
    <property type="protein sequence ID" value="ABN06481.1"/>
    <property type="molecule type" value="Genomic_DNA"/>
</dbReference>
<dbReference type="CDD" id="cd02619">
    <property type="entry name" value="Peptidase_C1"/>
    <property type="match status" value="1"/>
</dbReference>
<keyword evidence="3" id="KW-1185">Reference proteome</keyword>
<keyword evidence="2" id="KW-0378">Hydrolase</keyword>
<evidence type="ECO:0000259" key="1">
    <source>
        <dbReference type="Pfam" id="PF18560"/>
    </source>
</evidence>
<reference evidence="2 3" key="1">
    <citation type="journal article" date="2009" name="Stand. Genomic Sci.">
        <title>Complete genome sequence of Methanocorpusculum labreanum type strain Z.</title>
        <authorList>
            <person name="Anderson I.J."/>
            <person name="Sieprawska-Lupa M."/>
            <person name="Goltsman E."/>
            <person name="Lapidus A."/>
            <person name="Copeland A."/>
            <person name="Glavina Del Rio T."/>
            <person name="Tice H."/>
            <person name="Dalin E."/>
            <person name="Barry K."/>
            <person name="Pitluck S."/>
            <person name="Hauser L."/>
            <person name="Land M."/>
            <person name="Lucas S."/>
            <person name="Richardson P."/>
            <person name="Whitman W.B."/>
            <person name="Kyrpides N.C."/>
        </authorList>
    </citation>
    <scope>NUCLEOTIDE SEQUENCE [LARGE SCALE GENOMIC DNA]</scope>
    <source>
        <strain evidence="3">ATCC 43576 / DSM 4855 / Z</strain>
    </source>
</reference>
<gene>
    <name evidence="2" type="ordered locus">Mlab_0305</name>
</gene>